<protein>
    <recommendedName>
        <fullName evidence="4">50S ribosomal protein L33, chloroplastic</fullName>
    </recommendedName>
</protein>
<keyword evidence="7" id="KW-1185">Reference proteome</keyword>
<dbReference type="Proteomes" id="UP000290289">
    <property type="component" value="Chromosome 13"/>
</dbReference>
<dbReference type="InterPro" id="IPR038584">
    <property type="entry name" value="Ribosomal_bL33_sf"/>
</dbReference>
<dbReference type="GO" id="GO:0006412">
    <property type="term" value="P:translation"/>
    <property type="evidence" value="ECO:0007669"/>
    <property type="project" value="InterPro"/>
</dbReference>
<dbReference type="AlphaFoldDB" id="A0A498IDU7"/>
<accession>A0A498IDU7</accession>
<evidence type="ECO:0000313" key="7">
    <source>
        <dbReference type="Proteomes" id="UP000290289"/>
    </source>
</evidence>
<name>A0A498IDU7_MALDO</name>
<organism evidence="6 7">
    <name type="scientific">Malus domestica</name>
    <name type="common">Apple</name>
    <name type="synonym">Pyrus malus</name>
    <dbReference type="NCBI Taxonomy" id="3750"/>
    <lineage>
        <taxon>Eukaryota</taxon>
        <taxon>Viridiplantae</taxon>
        <taxon>Streptophyta</taxon>
        <taxon>Embryophyta</taxon>
        <taxon>Tracheophyta</taxon>
        <taxon>Spermatophyta</taxon>
        <taxon>Magnoliopsida</taxon>
        <taxon>eudicotyledons</taxon>
        <taxon>Gunneridae</taxon>
        <taxon>Pentapetalae</taxon>
        <taxon>rosids</taxon>
        <taxon>fabids</taxon>
        <taxon>Rosales</taxon>
        <taxon>Rosaceae</taxon>
        <taxon>Amygdaloideae</taxon>
        <taxon>Maleae</taxon>
        <taxon>Malus</taxon>
    </lineage>
</organism>
<dbReference type="EMBL" id="RDQH01000339">
    <property type="protein sequence ID" value="RXH80302.1"/>
    <property type="molecule type" value="Genomic_DNA"/>
</dbReference>
<sequence>MVVGVMLFSVIRWKVEPDPEPNQSDPVQNPLGFPKPRMGEKKKKATLFIRLISAAGTGFFYVKKKPSRVQEKLEFRKFDPRSLRKSGMYT</sequence>
<dbReference type="GO" id="GO:0015934">
    <property type="term" value="C:large ribosomal subunit"/>
    <property type="evidence" value="ECO:0007669"/>
    <property type="project" value="TreeGrafter"/>
</dbReference>
<dbReference type="NCBIfam" id="TIGR01023">
    <property type="entry name" value="rpmG_bact"/>
    <property type="match status" value="1"/>
</dbReference>
<evidence type="ECO:0000256" key="4">
    <source>
        <dbReference type="ARBA" id="ARBA00035429"/>
    </source>
</evidence>
<dbReference type="Gene3D" id="2.20.28.120">
    <property type="entry name" value="Ribosomal protein L33"/>
    <property type="match status" value="1"/>
</dbReference>
<proteinExistence type="inferred from homology"/>
<gene>
    <name evidence="6" type="ORF">DVH24_041449</name>
</gene>
<dbReference type="InterPro" id="IPR001705">
    <property type="entry name" value="Ribosomal_bL33"/>
</dbReference>
<dbReference type="PANTHER" id="PTHR15238:SF1">
    <property type="entry name" value="LARGE RIBOSOMAL SUBUNIT PROTEIN BL33M"/>
    <property type="match status" value="1"/>
</dbReference>
<dbReference type="InterPro" id="IPR011332">
    <property type="entry name" value="Ribosomal_zn-bd"/>
</dbReference>
<comment type="similarity">
    <text evidence="1">Belongs to the bacterial ribosomal protein bL33 family.</text>
</comment>
<evidence type="ECO:0000256" key="5">
    <source>
        <dbReference type="SAM" id="MobiDB-lite"/>
    </source>
</evidence>
<evidence type="ECO:0000256" key="1">
    <source>
        <dbReference type="ARBA" id="ARBA00007596"/>
    </source>
</evidence>
<evidence type="ECO:0000256" key="3">
    <source>
        <dbReference type="ARBA" id="ARBA00023274"/>
    </source>
</evidence>
<evidence type="ECO:0000256" key="2">
    <source>
        <dbReference type="ARBA" id="ARBA00022980"/>
    </source>
</evidence>
<dbReference type="SUPFAM" id="SSF57829">
    <property type="entry name" value="Zn-binding ribosomal proteins"/>
    <property type="match status" value="1"/>
</dbReference>
<feature type="region of interest" description="Disordered" evidence="5">
    <location>
        <begin position="17"/>
        <end position="38"/>
    </location>
</feature>
<dbReference type="STRING" id="3750.A0A498IDU7"/>
<comment type="caution">
    <text evidence="6">The sequence shown here is derived from an EMBL/GenBank/DDBJ whole genome shotgun (WGS) entry which is preliminary data.</text>
</comment>
<dbReference type="PANTHER" id="PTHR15238">
    <property type="entry name" value="54S RIBOSOMAL PROTEIN L39, MITOCHONDRIAL"/>
    <property type="match status" value="1"/>
</dbReference>
<keyword evidence="3" id="KW-0687">Ribonucleoprotein</keyword>
<reference evidence="6 7" key="1">
    <citation type="submission" date="2018-10" db="EMBL/GenBank/DDBJ databases">
        <title>A high-quality apple genome assembly.</title>
        <authorList>
            <person name="Hu J."/>
        </authorList>
    </citation>
    <scope>NUCLEOTIDE SEQUENCE [LARGE SCALE GENOMIC DNA]</scope>
    <source>
        <strain evidence="7">cv. HFTH1</strain>
        <tissue evidence="6">Young leaf</tissue>
    </source>
</reference>
<keyword evidence="2" id="KW-0689">Ribosomal protein</keyword>
<dbReference type="GO" id="GO:0005737">
    <property type="term" value="C:cytoplasm"/>
    <property type="evidence" value="ECO:0007669"/>
    <property type="project" value="UniProtKB-ARBA"/>
</dbReference>
<dbReference type="GO" id="GO:0003735">
    <property type="term" value="F:structural constituent of ribosome"/>
    <property type="evidence" value="ECO:0007669"/>
    <property type="project" value="InterPro"/>
</dbReference>
<evidence type="ECO:0000313" key="6">
    <source>
        <dbReference type="EMBL" id="RXH80302.1"/>
    </source>
</evidence>